<dbReference type="InterPro" id="IPR006170">
    <property type="entry name" value="PBP/GOBP"/>
</dbReference>
<reference evidence="2 3" key="1">
    <citation type="journal article" date="2018" name="Elife">
        <title>Firefly genomes illuminate parallel origins of bioluminescence in beetles.</title>
        <authorList>
            <person name="Fallon T.R."/>
            <person name="Lower S.E."/>
            <person name="Chang C.H."/>
            <person name="Bessho-Uehara M."/>
            <person name="Martin G.J."/>
            <person name="Bewick A.J."/>
            <person name="Behringer M."/>
            <person name="Debat H.J."/>
            <person name="Wong I."/>
            <person name="Day J.C."/>
            <person name="Suvorov A."/>
            <person name="Silva C.J."/>
            <person name="Stanger-Hall K.F."/>
            <person name="Hall D.W."/>
            <person name="Schmitz R.J."/>
            <person name="Nelson D.R."/>
            <person name="Lewis S.M."/>
            <person name="Shigenobu S."/>
            <person name="Bybee S.M."/>
            <person name="Larracuente A.M."/>
            <person name="Oba Y."/>
            <person name="Weng J.K."/>
        </authorList>
    </citation>
    <scope>NUCLEOTIDE SEQUENCE [LARGE SCALE GENOMIC DNA]</scope>
    <source>
        <strain evidence="2">1611_PpyrPB1</strain>
        <tissue evidence="2">Whole body</tissue>
    </source>
</reference>
<dbReference type="AlphaFoldDB" id="A0A5N4AI25"/>
<evidence type="ECO:0000256" key="1">
    <source>
        <dbReference type="SAM" id="SignalP"/>
    </source>
</evidence>
<keyword evidence="3" id="KW-1185">Reference proteome</keyword>
<feature type="chain" id="PRO_5024455303" evidence="1">
    <location>
        <begin position="25"/>
        <end position="142"/>
    </location>
</feature>
<feature type="signal peptide" evidence="1">
    <location>
        <begin position="1"/>
        <end position="24"/>
    </location>
</feature>
<comment type="caution">
    <text evidence="2">The sequence shown here is derived from an EMBL/GenBank/DDBJ whole genome shotgun (WGS) entry which is preliminary data.</text>
</comment>
<dbReference type="Proteomes" id="UP000327044">
    <property type="component" value="Unassembled WGS sequence"/>
</dbReference>
<dbReference type="CDD" id="cd23992">
    <property type="entry name" value="PBP_GOBP"/>
    <property type="match status" value="1"/>
</dbReference>
<evidence type="ECO:0000313" key="3">
    <source>
        <dbReference type="Proteomes" id="UP000327044"/>
    </source>
</evidence>
<proteinExistence type="predicted"/>
<keyword evidence="1" id="KW-0732">Signal</keyword>
<dbReference type="SUPFAM" id="SSF47565">
    <property type="entry name" value="Insect pheromone/odorant-binding proteins"/>
    <property type="match status" value="1"/>
</dbReference>
<dbReference type="InterPro" id="IPR036728">
    <property type="entry name" value="PBP_GOBP_sf"/>
</dbReference>
<dbReference type="EMBL" id="VVIM01000007">
    <property type="protein sequence ID" value="KAB0796977.1"/>
    <property type="molecule type" value="Genomic_DNA"/>
</dbReference>
<sequence length="142" mass="15797">MLCSMKPLLTLVFVLISLDSLSAAQKKAPKHIQAAWERVTFPFKKECVTETGIAQGLADRLFLHSEYPEHDPLKCYIKCVSGRMGILDVSKGEWILDEFLRQVAGLTPSIYAACKEETKAAPNVCEISYGMYKCVVGHVSED</sequence>
<protein>
    <submittedName>
        <fullName evidence="2">Uncharacterized protein</fullName>
    </submittedName>
</protein>
<dbReference type="InParanoid" id="A0A5N4AI25"/>
<dbReference type="SMART" id="SM00708">
    <property type="entry name" value="PhBP"/>
    <property type="match status" value="1"/>
</dbReference>
<dbReference type="OrthoDB" id="6601693at2759"/>
<dbReference type="FunCoup" id="A0A5N4AI25">
    <property type="interactions" value="15"/>
</dbReference>
<evidence type="ECO:0000313" key="2">
    <source>
        <dbReference type="EMBL" id="KAB0796977.1"/>
    </source>
</evidence>
<accession>A0A5N4AI25</accession>
<dbReference type="Gene3D" id="1.10.238.20">
    <property type="entry name" value="Pheromone/general odorant binding protein domain"/>
    <property type="match status" value="1"/>
</dbReference>
<organism evidence="2 3">
    <name type="scientific">Photinus pyralis</name>
    <name type="common">Common eastern firefly</name>
    <name type="synonym">Lampyris pyralis</name>
    <dbReference type="NCBI Taxonomy" id="7054"/>
    <lineage>
        <taxon>Eukaryota</taxon>
        <taxon>Metazoa</taxon>
        <taxon>Ecdysozoa</taxon>
        <taxon>Arthropoda</taxon>
        <taxon>Hexapoda</taxon>
        <taxon>Insecta</taxon>
        <taxon>Pterygota</taxon>
        <taxon>Neoptera</taxon>
        <taxon>Endopterygota</taxon>
        <taxon>Coleoptera</taxon>
        <taxon>Polyphaga</taxon>
        <taxon>Elateriformia</taxon>
        <taxon>Elateroidea</taxon>
        <taxon>Lampyridae</taxon>
        <taxon>Lampyrinae</taxon>
        <taxon>Photinus</taxon>
    </lineage>
</organism>
<name>A0A5N4AI25_PHOPY</name>
<dbReference type="Pfam" id="PF01395">
    <property type="entry name" value="PBP_GOBP"/>
    <property type="match status" value="1"/>
</dbReference>
<gene>
    <name evidence="2" type="ORF">PPYR_11038</name>
</gene>
<dbReference type="GO" id="GO:0005549">
    <property type="term" value="F:odorant binding"/>
    <property type="evidence" value="ECO:0007669"/>
    <property type="project" value="InterPro"/>
</dbReference>